<dbReference type="SMART" id="SM00028">
    <property type="entry name" value="TPR"/>
    <property type="match status" value="8"/>
</dbReference>
<dbReference type="Proteomes" id="UP000544872">
    <property type="component" value="Unassembled WGS sequence"/>
</dbReference>
<feature type="repeat" description="TPR" evidence="3">
    <location>
        <begin position="74"/>
        <end position="107"/>
    </location>
</feature>
<dbReference type="InterPro" id="IPR011990">
    <property type="entry name" value="TPR-like_helical_dom_sf"/>
</dbReference>
<dbReference type="PROSITE" id="PS50005">
    <property type="entry name" value="TPR"/>
    <property type="match status" value="6"/>
</dbReference>
<evidence type="ECO:0000256" key="3">
    <source>
        <dbReference type="PROSITE-ProRule" id="PRU00339"/>
    </source>
</evidence>
<reference evidence="4 5" key="1">
    <citation type="submission" date="2020-08" db="EMBL/GenBank/DDBJ databases">
        <title>Genomic Encyclopedia of Type Strains, Phase IV (KMG-IV): sequencing the most valuable type-strain genomes for metagenomic binning, comparative biology and taxonomic classification.</title>
        <authorList>
            <person name="Goeker M."/>
        </authorList>
    </citation>
    <scope>NUCLEOTIDE SEQUENCE [LARGE SCALE GENOMIC DNA]</scope>
    <source>
        <strain evidence="4 5">DSM 11590</strain>
    </source>
</reference>
<evidence type="ECO:0000256" key="1">
    <source>
        <dbReference type="ARBA" id="ARBA00022737"/>
    </source>
</evidence>
<dbReference type="PROSITE" id="PS50293">
    <property type="entry name" value="TPR_REGION"/>
    <property type="match status" value="1"/>
</dbReference>
<dbReference type="PANTHER" id="PTHR44858:SF1">
    <property type="entry name" value="UDP-N-ACETYLGLUCOSAMINE--PEPTIDE N-ACETYLGLUCOSAMINYLTRANSFERASE SPINDLY-RELATED"/>
    <property type="match status" value="1"/>
</dbReference>
<dbReference type="GO" id="GO:0046813">
    <property type="term" value="P:receptor-mediated virion attachment to host cell"/>
    <property type="evidence" value="ECO:0007669"/>
    <property type="project" value="TreeGrafter"/>
</dbReference>
<dbReference type="InterPro" id="IPR019734">
    <property type="entry name" value="TPR_rpt"/>
</dbReference>
<feature type="repeat" description="TPR" evidence="3">
    <location>
        <begin position="244"/>
        <end position="277"/>
    </location>
</feature>
<dbReference type="GO" id="GO:0009279">
    <property type="term" value="C:cell outer membrane"/>
    <property type="evidence" value="ECO:0007669"/>
    <property type="project" value="TreeGrafter"/>
</dbReference>
<dbReference type="Gene3D" id="1.25.40.10">
    <property type="entry name" value="Tetratricopeptide repeat domain"/>
    <property type="match status" value="3"/>
</dbReference>
<gene>
    <name evidence="4" type="ORF">FHS48_002657</name>
</gene>
<dbReference type="AlphaFoldDB" id="A0A7W9ZH91"/>
<accession>A0A7W9ZH91</accession>
<name>A0A7W9ZH91_NOVIT</name>
<dbReference type="SUPFAM" id="SSF53756">
    <property type="entry name" value="UDP-Glycosyltransferase/glycogen phosphorylase"/>
    <property type="match status" value="1"/>
</dbReference>
<keyword evidence="5" id="KW-1185">Reference proteome</keyword>
<evidence type="ECO:0000313" key="4">
    <source>
        <dbReference type="EMBL" id="MBB6211220.1"/>
    </source>
</evidence>
<proteinExistence type="predicted"/>
<protein>
    <submittedName>
        <fullName evidence="4">Tetratricopeptide (TPR) repeat protein</fullName>
    </submittedName>
</protein>
<dbReference type="Pfam" id="PF07721">
    <property type="entry name" value="TPR_4"/>
    <property type="match status" value="1"/>
</dbReference>
<keyword evidence="1" id="KW-0677">Repeat</keyword>
<feature type="repeat" description="TPR" evidence="3">
    <location>
        <begin position="210"/>
        <end position="243"/>
    </location>
</feature>
<dbReference type="GO" id="GO:0042802">
    <property type="term" value="F:identical protein binding"/>
    <property type="evidence" value="ECO:0007669"/>
    <property type="project" value="InterPro"/>
</dbReference>
<dbReference type="InterPro" id="IPR011717">
    <property type="entry name" value="TPR-4"/>
</dbReference>
<evidence type="ECO:0000313" key="5">
    <source>
        <dbReference type="Proteomes" id="UP000544872"/>
    </source>
</evidence>
<dbReference type="PANTHER" id="PTHR44858">
    <property type="entry name" value="TETRATRICOPEPTIDE REPEAT PROTEIN 6"/>
    <property type="match status" value="1"/>
</dbReference>
<dbReference type="RefSeq" id="WP_184264043.1">
    <property type="nucleotide sequence ID" value="NZ_JACIIX010000010.1"/>
</dbReference>
<sequence>MDPQTLHTLLTTGMARHQAGDLEQAEACYRQALAATPDHPDALHLLGIIHYQRGQHGPAAALIEQAITLNDAVPAYHCNLGNALRALDQLEDALTAYEDTLRLAPEHVLAQSNRGNVLLDLGRAAEALTAYETALQIRPDYAEGHSNRSRALMALGRPDEAAAACETALCLRPSLVEAYISLGSARRQLGQTQAAVDAFDAALCLQPDSARLHCDRGAALAALGRTDEALQAFDTALSLQPDCAEAFCNRGFALMDVGRTEEAITAYTAALDLRPDLAEAHFNRGMARLVCGDFRAGWQDYEWRWRCPGWPGGTARHQHLPRWQGEGAPSGQTLLLWAEQGLGDTLQFARYLPQVVALGWSVVLEVQPGLETVLAPLAGPAVQIIPRDAPRPAGVAPSAQCPLLSLPLVLKTTLDTIPPPAALQADPERVRTLRARLPQQGLRIGIVWQGNPNHHNDRNRSVPLSRFAPLAALPGVHLISLQKGPGCEQLGDAPMVQSPGPDYDGGDFAETAATVAALDLVITVDTAIAHLAGSLGVPVWVLLPAIPDWRWLTDRDDSPWYPSLRLFRQPQPGDWDSVFQSLTNAVLQRLEADRATDADRQRFALTDQHTVAEIGP</sequence>
<feature type="repeat" description="TPR" evidence="3">
    <location>
        <begin position="108"/>
        <end position="141"/>
    </location>
</feature>
<comment type="caution">
    <text evidence="4">The sequence shown here is derived from an EMBL/GenBank/DDBJ whole genome shotgun (WGS) entry which is preliminary data.</text>
</comment>
<organism evidence="4 5">
    <name type="scientific">Novispirillum itersonii</name>
    <name type="common">Aquaspirillum itersonii</name>
    <dbReference type="NCBI Taxonomy" id="189"/>
    <lineage>
        <taxon>Bacteria</taxon>
        <taxon>Pseudomonadati</taxon>
        <taxon>Pseudomonadota</taxon>
        <taxon>Alphaproteobacteria</taxon>
        <taxon>Rhodospirillales</taxon>
        <taxon>Novispirillaceae</taxon>
        <taxon>Novispirillum</taxon>
    </lineage>
</organism>
<feature type="repeat" description="TPR" evidence="3">
    <location>
        <begin position="176"/>
        <end position="209"/>
    </location>
</feature>
<feature type="repeat" description="TPR" evidence="3">
    <location>
        <begin position="6"/>
        <end position="39"/>
    </location>
</feature>
<dbReference type="Pfam" id="PF13432">
    <property type="entry name" value="TPR_16"/>
    <property type="match status" value="3"/>
</dbReference>
<dbReference type="Pfam" id="PF13414">
    <property type="entry name" value="TPR_11"/>
    <property type="match status" value="1"/>
</dbReference>
<evidence type="ECO:0000256" key="2">
    <source>
        <dbReference type="ARBA" id="ARBA00022803"/>
    </source>
</evidence>
<dbReference type="Gene3D" id="3.40.50.2000">
    <property type="entry name" value="Glycogen Phosphorylase B"/>
    <property type="match status" value="1"/>
</dbReference>
<dbReference type="EMBL" id="JACIIX010000010">
    <property type="protein sequence ID" value="MBB6211220.1"/>
    <property type="molecule type" value="Genomic_DNA"/>
</dbReference>
<dbReference type="SUPFAM" id="SSF48452">
    <property type="entry name" value="TPR-like"/>
    <property type="match status" value="1"/>
</dbReference>
<dbReference type="InterPro" id="IPR050498">
    <property type="entry name" value="Ycf3"/>
</dbReference>
<keyword evidence="2 3" id="KW-0802">TPR repeat</keyword>